<dbReference type="EMBL" id="FR718783">
    <property type="protein sequence ID" value="CBX74210.1"/>
    <property type="molecule type" value="Genomic_DNA"/>
</dbReference>
<dbReference type="Gene3D" id="3.40.50.720">
    <property type="entry name" value="NAD(P)-binding Rossmann-like Domain"/>
    <property type="match status" value="1"/>
</dbReference>
<name>F4N802_YEREN</name>
<proteinExistence type="predicted"/>
<sequence length="63" mass="6575">MAEKIKVGLLGYGYASKTFHAPLIMGTPGLELAGVSSSDASKVHADWPSMTVVADPQALLMTL</sequence>
<dbReference type="AlphaFoldDB" id="F4N802"/>
<dbReference type="InterPro" id="IPR036291">
    <property type="entry name" value="NAD(P)-bd_dom_sf"/>
</dbReference>
<accession>F4N802</accession>
<evidence type="ECO:0008006" key="2">
    <source>
        <dbReference type="Google" id="ProtNLM"/>
    </source>
</evidence>
<organism evidence="1">
    <name type="scientific">Yersinia enterocolitica W22703</name>
    <dbReference type="NCBI Taxonomy" id="913028"/>
    <lineage>
        <taxon>Bacteria</taxon>
        <taxon>Pseudomonadati</taxon>
        <taxon>Pseudomonadota</taxon>
        <taxon>Gammaproteobacteria</taxon>
        <taxon>Enterobacterales</taxon>
        <taxon>Yersiniaceae</taxon>
        <taxon>Yersinia</taxon>
    </lineage>
</organism>
<reference evidence="1" key="1">
    <citation type="journal article" date="2011" name="BMC Genomics">
        <title>Shotgun sequencing of Yersinia enterocolitica strain W22703 (biotype 2, serotype O:9): genomic evidence for oscillation between invertebrates and mammals.</title>
        <authorList>
            <person name="Fuchs T.M."/>
            <person name="Brandt K."/>
            <person name="Starke M."/>
            <person name="Rattei T."/>
        </authorList>
    </citation>
    <scope>NUCLEOTIDE SEQUENCE</scope>
</reference>
<dbReference type="SUPFAM" id="SSF51735">
    <property type="entry name" value="NAD(P)-binding Rossmann-fold domains"/>
    <property type="match status" value="1"/>
</dbReference>
<evidence type="ECO:0000313" key="1">
    <source>
        <dbReference type="EMBL" id="CBX74210.1"/>
    </source>
</evidence>
<protein>
    <recommendedName>
        <fullName evidence="2">Oxidoreductase</fullName>
    </recommendedName>
</protein>
<gene>
    <name evidence="1" type="ORF">YEW_FU24420</name>
</gene>